<keyword evidence="2" id="KW-0677">Repeat</keyword>
<reference evidence="4" key="1">
    <citation type="submission" date="2014-09" db="EMBL/GenBank/DDBJ databases">
        <authorList>
            <person name="Mudge J."/>
            <person name="Ramaraj T."/>
            <person name="Lindquist I.E."/>
            <person name="Bharti A.K."/>
            <person name="Sundararajan A."/>
            <person name="Cameron C.T."/>
            <person name="Woodward J.E."/>
            <person name="May G.D."/>
            <person name="Brubaker C."/>
            <person name="Broadhvest J."/>
            <person name="Wilkins T.A."/>
        </authorList>
    </citation>
    <scope>NUCLEOTIDE SEQUENCE</scope>
    <source>
        <strain evidence="4">cv. AKA8401</strain>
    </source>
</reference>
<evidence type="ECO:0000313" key="4">
    <source>
        <dbReference type="Proteomes" id="UP000032142"/>
    </source>
</evidence>
<organism evidence="3 4">
    <name type="scientific">Gossypium arboreum</name>
    <name type="common">Tree cotton</name>
    <name type="synonym">Gossypium nanking</name>
    <dbReference type="NCBI Taxonomy" id="29729"/>
    <lineage>
        <taxon>Eukaryota</taxon>
        <taxon>Viridiplantae</taxon>
        <taxon>Streptophyta</taxon>
        <taxon>Embryophyta</taxon>
        <taxon>Tracheophyta</taxon>
        <taxon>Spermatophyta</taxon>
        <taxon>Magnoliopsida</taxon>
        <taxon>eudicotyledons</taxon>
        <taxon>Gunneridae</taxon>
        <taxon>Pentapetalae</taxon>
        <taxon>rosids</taxon>
        <taxon>malvids</taxon>
        <taxon>Malvales</taxon>
        <taxon>Malvaceae</taxon>
        <taxon>Malvoideae</taxon>
        <taxon>Gossypium</taxon>
    </lineage>
</organism>
<dbReference type="Gene3D" id="2.130.10.10">
    <property type="entry name" value="YVTN repeat-like/Quinoprotein amine dehydrogenase"/>
    <property type="match status" value="1"/>
</dbReference>
<evidence type="ECO:0000256" key="1">
    <source>
        <dbReference type="ARBA" id="ARBA00022574"/>
    </source>
</evidence>
<gene>
    <name evidence="3" type="ORF">F383_05465</name>
</gene>
<dbReference type="AlphaFoldDB" id="A0A0B0P5Q0"/>
<dbReference type="InterPro" id="IPR015943">
    <property type="entry name" value="WD40/YVTN_repeat-like_dom_sf"/>
</dbReference>
<accession>A0A0B0P5Q0</accession>
<dbReference type="EMBL" id="KN415475">
    <property type="protein sequence ID" value="KHG20340.1"/>
    <property type="molecule type" value="Genomic_DNA"/>
</dbReference>
<keyword evidence="1" id="KW-0853">WD repeat</keyword>
<evidence type="ECO:0000313" key="3">
    <source>
        <dbReference type="EMBL" id="KHG20340.1"/>
    </source>
</evidence>
<sequence length="88" mass="9543">MEETIYISGAFVTGDNVGYVTAWDAKSRRRLFELPGCANSIASLTYNNEGQILAVASSHTYQEATEISPAESAKSICFLHPEPDSLLS</sequence>
<dbReference type="InterPro" id="IPR011047">
    <property type="entry name" value="Quinoprotein_ADH-like_sf"/>
</dbReference>
<protein>
    <submittedName>
        <fullName evidence="3">Mitotic checkpoint bub3</fullName>
    </submittedName>
</protein>
<dbReference type="PANTHER" id="PTHR10971">
    <property type="entry name" value="MRNA EXPORT FACTOR AND BUB3"/>
    <property type="match status" value="1"/>
</dbReference>
<dbReference type="Proteomes" id="UP000032142">
    <property type="component" value="Unassembled WGS sequence"/>
</dbReference>
<evidence type="ECO:0000256" key="2">
    <source>
        <dbReference type="ARBA" id="ARBA00022737"/>
    </source>
</evidence>
<proteinExistence type="predicted"/>
<name>A0A0B0P5Q0_GOSAR</name>
<keyword evidence="4" id="KW-1185">Reference proteome</keyword>
<dbReference type="SUPFAM" id="SSF50998">
    <property type="entry name" value="Quinoprotein alcohol dehydrogenase-like"/>
    <property type="match status" value="1"/>
</dbReference>